<evidence type="ECO:0000256" key="11">
    <source>
        <dbReference type="SAM" id="Phobius"/>
    </source>
</evidence>
<dbReference type="SUPFAM" id="SSF56399">
    <property type="entry name" value="ADP-ribosylation"/>
    <property type="match status" value="1"/>
</dbReference>
<keyword evidence="13" id="KW-1185">Reference proteome</keyword>
<evidence type="ECO:0000256" key="10">
    <source>
        <dbReference type="RuleBase" id="RU361228"/>
    </source>
</evidence>
<dbReference type="GO" id="GO:0003950">
    <property type="term" value="F:NAD+ poly-ADP-ribosyltransferase activity"/>
    <property type="evidence" value="ECO:0007669"/>
    <property type="project" value="TreeGrafter"/>
</dbReference>
<keyword evidence="11" id="KW-1133">Transmembrane helix</keyword>
<comment type="similarity">
    <text evidence="1 10">Belongs to the Arg-specific ADP-ribosyltransferase family.</text>
</comment>
<dbReference type="PANTHER" id="PTHR10339:SF19">
    <property type="entry name" value="GPI-LINKED NAD(P)(+)--ARGININE ADP-RIBOSYLTRANSFERASE 1"/>
    <property type="match status" value="1"/>
</dbReference>
<keyword evidence="11" id="KW-0812">Transmembrane</keyword>
<dbReference type="PANTHER" id="PTHR10339">
    <property type="entry name" value="ADP-RIBOSYLTRANSFERASE"/>
    <property type="match status" value="1"/>
</dbReference>
<dbReference type="Proteomes" id="UP000796761">
    <property type="component" value="Unassembled WGS sequence"/>
</dbReference>
<keyword evidence="4" id="KW-0548">Nucleotidyltransferase</keyword>
<keyword evidence="7 10" id="KW-0520">NAD</keyword>
<keyword evidence="3 10" id="KW-0808">Transferase</keyword>
<dbReference type="Gene3D" id="3.90.176.10">
    <property type="entry name" value="Toxin ADP-ribosyltransferase, Chain A, domain 1"/>
    <property type="match status" value="1"/>
</dbReference>
<keyword evidence="11" id="KW-0472">Membrane</keyword>
<dbReference type="InterPro" id="IPR050999">
    <property type="entry name" value="ADP-ribosyltransferase_ARG"/>
</dbReference>
<comment type="catalytic activity">
    <reaction evidence="9 10">
        <text>L-arginyl-[protein] + NAD(+) = N(omega)-(ADP-D-ribosyl)-L-arginyl-[protein] + nicotinamide + H(+)</text>
        <dbReference type="Rhea" id="RHEA:19149"/>
        <dbReference type="Rhea" id="RHEA-COMP:10532"/>
        <dbReference type="Rhea" id="RHEA-COMP:15087"/>
        <dbReference type="ChEBI" id="CHEBI:15378"/>
        <dbReference type="ChEBI" id="CHEBI:17154"/>
        <dbReference type="ChEBI" id="CHEBI:29965"/>
        <dbReference type="ChEBI" id="CHEBI:57540"/>
        <dbReference type="ChEBI" id="CHEBI:142554"/>
        <dbReference type="EC" id="2.4.2.31"/>
    </reaction>
</comment>
<name>A0A8K1LHR8_9PASS</name>
<evidence type="ECO:0000256" key="7">
    <source>
        <dbReference type="ARBA" id="ARBA00023027"/>
    </source>
</evidence>
<gene>
    <name evidence="12" type="ORF">HGM15179_013009</name>
</gene>
<evidence type="ECO:0000256" key="5">
    <source>
        <dbReference type="ARBA" id="ARBA00022729"/>
    </source>
</evidence>
<dbReference type="Pfam" id="PF01129">
    <property type="entry name" value="ART"/>
    <property type="match status" value="1"/>
</dbReference>
<dbReference type="GO" id="GO:0016779">
    <property type="term" value="F:nucleotidyltransferase activity"/>
    <property type="evidence" value="ECO:0007669"/>
    <property type="project" value="UniProtKB-KW"/>
</dbReference>
<comment type="caution">
    <text evidence="12">The sequence shown here is derived from an EMBL/GenBank/DDBJ whole genome shotgun (WGS) entry which is preliminary data.</text>
</comment>
<accession>A0A8K1LHR8</accession>
<evidence type="ECO:0000313" key="13">
    <source>
        <dbReference type="Proteomes" id="UP000796761"/>
    </source>
</evidence>
<dbReference type="OrthoDB" id="423533at2759"/>
<dbReference type="GO" id="GO:0106274">
    <property type="term" value="F:NAD+-protein-arginine ADP-ribosyltransferase activity"/>
    <property type="evidence" value="ECO:0007669"/>
    <property type="project" value="UniProtKB-EC"/>
</dbReference>
<dbReference type="PRINTS" id="PR00970">
    <property type="entry name" value="RIBTRNSFRASE"/>
</dbReference>
<organism evidence="12 13">
    <name type="scientific">Zosterops borbonicus</name>
    <dbReference type="NCBI Taxonomy" id="364589"/>
    <lineage>
        <taxon>Eukaryota</taxon>
        <taxon>Metazoa</taxon>
        <taxon>Chordata</taxon>
        <taxon>Craniata</taxon>
        <taxon>Vertebrata</taxon>
        <taxon>Euteleostomi</taxon>
        <taxon>Archelosauria</taxon>
        <taxon>Archosauria</taxon>
        <taxon>Dinosauria</taxon>
        <taxon>Saurischia</taxon>
        <taxon>Theropoda</taxon>
        <taxon>Coelurosauria</taxon>
        <taxon>Aves</taxon>
        <taxon>Neognathae</taxon>
        <taxon>Neoaves</taxon>
        <taxon>Telluraves</taxon>
        <taxon>Australaves</taxon>
        <taxon>Passeriformes</taxon>
        <taxon>Sylvioidea</taxon>
        <taxon>Zosteropidae</taxon>
        <taxon>Zosterops</taxon>
    </lineage>
</organism>
<evidence type="ECO:0000256" key="9">
    <source>
        <dbReference type="ARBA" id="ARBA00047597"/>
    </source>
</evidence>
<evidence type="ECO:0000256" key="6">
    <source>
        <dbReference type="ARBA" id="ARBA00022857"/>
    </source>
</evidence>
<dbReference type="EMBL" id="SWJQ01000461">
    <property type="protein sequence ID" value="TRZ14088.1"/>
    <property type="molecule type" value="Genomic_DNA"/>
</dbReference>
<keyword evidence="5" id="KW-0732">Signal</keyword>
<keyword evidence="6 10" id="KW-0521">NADP</keyword>
<feature type="transmembrane region" description="Helical" evidence="11">
    <location>
        <begin position="20"/>
        <end position="47"/>
    </location>
</feature>
<evidence type="ECO:0000313" key="12">
    <source>
        <dbReference type="EMBL" id="TRZ14088.1"/>
    </source>
</evidence>
<dbReference type="AlphaFoldDB" id="A0A8K1LHR8"/>
<evidence type="ECO:0000256" key="1">
    <source>
        <dbReference type="ARBA" id="ARBA00009558"/>
    </source>
</evidence>
<sequence>MPNGSEARLSANRVPHWSPWPLFSMVPLAHTLALLAMTVATAAINVVPLDMVWNSFDDQYQECSFTMSKKLPELQGSDFLKNEQFKENWAKATAEWWKRGSISSPLTPDQAVALMAYTMKKLNLYKQFNDAVHKAGSSS</sequence>
<dbReference type="InterPro" id="IPR000768">
    <property type="entry name" value="ART"/>
</dbReference>
<reference evidence="12" key="1">
    <citation type="submission" date="2019-04" db="EMBL/GenBank/DDBJ databases">
        <title>Genome assembly of Zosterops borbonicus 15179.</title>
        <authorList>
            <person name="Leroy T."/>
            <person name="Anselmetti Y."/>
            <person name="Tilak M.-K."/>
            <person name="Nabholz B."/>
        </authorList>
    </citation>
    <scope>NUCLEOTIDE SEQUENCE</scope>
    <source>
        <strain evidence="12">HGM_15179</strain>
        <tissue evidence="12">Muscle</tissue>
    </source>
</reference>
<evidence type="ECO:0000256" key="3">
    <source>
        <dbReference type="ARBA" id="ARBA00022679"/>
    </source>
</evidence>
<proteinExistence type="inferred from homology"/>
<evidence type="ECO:0000256" key="4">
    <source>
        <dbReference type="ARBA" id="ARBA00022695"/>
    </source>
</evidence>
<keyword evidence="2 10" id="KW-0328">Glycosyltransferase</keyword>
<protein>
    <recommendedName>
        <fullName evidence="10">NAD(P)(+)--arginine ADP-ribosyltransferase</fullName>
        <ecNumber evidence="10">2.4.2.31</ecNumber>
    </recommendedName>
    <alternativeName>
        <fullName evidence="10">Mono(ADP-ribosyl)transferase</fullName>
    </alternativeName>
</protein>
<dbReference type="EC" id="2.4.2.31" evidence="10"/>
<evidence type="ECO:0000256" key="2">
    <source>
        <dbReference type="ARBA" id="ARBA00022676"/>
    </source>
</evidence>
<dbReference type="PROSITE" id="PS51996">
    <property type="entry name" value="TR_MART"/>
    <property type="match status" value="1"/>
</dbReference>
<keyword evidence="8" id="KW-1015">Disulfide bond</keyword>
<evidence type="ECO:0000256" key="8">
    <source>
        <dbReference type="ARBA" id="ARBA00023157"/>
    </source>
</evidence>